<sequence>MEPVILSMEVGDDDSWDSYYRLRIGSQVKYLAISPGTFDPDT</sequence>
<keyword evidence="2" id="KW-1185">Reference proteome</keyword>
<proteinExistence type="predicted"/>
<dbReference type="EMBL" id="DS985218">
    <property type="protein sequence ID" value="EEY18552.1"/>
    <property type="molecule type" value="Genomic_DNA"/>
</dbReference>
<dbReference type="AlphaFoldDB" id="C9SHX9"/>
<protein>
    <submittedName>
        <fullName evidence="1">Uncharacterized protein</fullName>
    </submittedName>
</protein>
<dbReference type="STRING" id="526221.C9SHX9"/>
<dbReference type="RefSeq" id="XP_003005055.1">
    <property type="nucleotide sequence ID" value="XM_003005009.1"/>
</dbReference>
<organism evidence="2">
    <name type="scientific">Verticillium alfalfae (strain VaMs.102 / ATCC MYA-4576 / FGSC 10136)</name>
    <name type="common">Verticillium wilt of alfalfa</name>
    <name type="synonym">Verticillium albo-atrum</name>
    <dbReference type="NCBI Taxonomy" id="526221"/>
    <lineage>
        <taxon>Eukaryota</taxon>
        <taxon>Fungi</taxon>
        <taxon>Dikarya</taxon>
        <taxon>Ascomycota</taxon>
        <taxon>Pezizomycotina</taxon>
        <taxon>Sordariomycetes</taxon>
        <taxon>Hypocreomycetidae</taxon>
        <taxon>Glomerellales</taxon>
        <taxon>Plectosphaerellaceae</taxon>
        <taxon>Verticillium</taxon>
    </lineage>
</organism>
<dbReference type="GeneID" id="9530272"/>
<reference evidence="2" key="1">
    <citation type="journal article" date="2011" name="PLoS Pathog.">
        <title>Comparative genomics yields insights into niche adaptation of plant vascular wilt pathogens.</title>
        <authorList>
            <person name="Klosterman S.J."/>
            <person name="Subbarao K.V."/>
            <person name="Kang S."/>
            <person name="Veronese P."/>
            <person name="Gold S.E."/>
            <person name="Thomma B.P.H.J."/>
            <person name="Chen Z."/>
            <person name="Henrissat B."/>
            <person name="Lee Y.-H."/>
            <person name="Park J."/>
            <person name="Garcia-Pedrajas M.D."/>
            <person name="Barbara D.J."/>
            <person name="Anchieta A."/>
            <person name="de Jonge R."/>
            <person name="Santhanam P."/>
            <person name="Maruthachalam K."/>
            <person name="Atallah Z."/>
            <person name="Amyotte S.G."/>
            <person name="Paz Z."/>
            <person name="Inderbitzin P."/>
            <person name="Hayes R.J."/>
            <person name="Heiman D.I."/>
            <person name="Young S."/>
            <person name="Zeng Q."/>
            <person name="Engels R."/>
            <person name="Galagan J."/>
            <person name="Cuomo C.A."/>
            <person name="Dobinson K.F."/>
            <person name="Ma L.-J."/>
        </authorList>
    </citation>
    <scope>NUCLEOTIDE SEQUENCE [LARGE SCALE GENOMIC DNA]</scope>
    <source>
        <strain evidence="2">VaMs.102 / ATCC MYA-4576 / FGSC 10136</strain>
    </source>
</reference>
<dbReference type="HOGENOM" id="CLU_3260859_0_0_1"/>
<gene>
    <name evidence="1" type="ORF">VDBG_04661</name>
</gene>
<evidence type="ECO:0000313" key="1">
    <source>
        <dbReference type="EMBL" id="EEY18552.1"/>
    </source>
</evidence>
<accession>C9SHX9</accession>
<dbReference type="KEGG" id="val:VDBG_04661"/>
<name>C9SHX9_VERA1</name>
<evidence type="ECO:0000313" key="2">
    <source>
        <dbReference type="Proteomes" id="UP000008698"/>
    </source>
</evidence>
<dbReference type="OrthoDB" id="2687876at2759"/>
<dbReference type="Proteomes" id="UP000008698">
    <property type="component" value="Unassembled WGS sequence"/>
</dbReference>